<dbReference type="EMBL" id="CP032125">
    <property type="protein sequence ID" value="AXX96808.1"/>
    <property type="molecule type" value="Genomic_DNA"/>
</dbReference>
<sequence length="67" mass="7347">MKLSRQEAAMLMITSDPKIKTMIAKGRKKRSNAFWQVVFKGSTAARPKVVTALEKGAAPAQRCPDCP</sequence>
<dbReference type="Proteomes" id="UP000261704">
    <property type="component" value="Chromosome"/>
</dbReference>
<name>A0A347UD80_9RHOB</name>
<dbReference type="AlphaFoldDB" id="A0A347UD80"/>
<evidence type="ECO:0000313" key="1">
    <source>
        <dbReference type="EMBL" id="AXX96808.1"/>
    </source>
</evidence>
<protein>
    <submittedName>
        <fullName evidence="1">Uncharacterized protein</fullName>
    </submittedName>
</protein>
<accession>A0A347UD80</accession>
<gene>
    <name evidence="1" type="ORF">BAR1_01985</name>
</gene>
<proteinExistence type="predicted"/>
<evidence type="ECO:0000313" key="2">
    <source>
        <dbReference type="Proteomes" id="UP000261704"/>
    </source>
</evidence>
<organism evidence="1 2">
    <name type="scientific">Profundibacter amoris</name>
    <dbReference type="NCBI Taxonomy" id="2171755"/>
    <lineage>
        <taxon>Bacteria</taxon>
        <taxon>Pseudomonadati</taxon>
        <taxon>Pseudomonadota</taxon>
        <taxon>Alphaproteobacteria</taxon>
        <taxon>Rhodobacterales</taxon>
        <taxon>Paracoccaceae</taxon>
        <taxon>Profundibacter</taxon>
    </lineage>
</organism>
<dbReference type="KEGG" id="pamo:BAR1_01985"/>
<dbReference type="RefSeq" id="WP_118941466.1">
    <property type="nucleotide sequence ID" value="NZ_CP032125.1"/>
</dbReference>
<keyword evidence="2" id="KW-1185">Reference proteome</keyword>
<reference evidence="1 2" key="1">
    <citation type="submission" date="2018-09" db="EMBL/GenBank/DDBJ databases">
        <title>Profundibacter amoris BAR1 gen. nov., sp. nov., a new member of the Roseobacter clade isolated at Lokis Castle Vent Field on the Arctic Mid-Oceanic Ridge.</title>
        <authorList>
            <person name="Le Moine Bauer S."/>
            <person name="Sjoeberg A.G."/>
            <person name="L'Haridon S."/>
            <person name="Stokke R."/>
            <person name="Roalkvam I."/>
            <person name="Steen I.H."/>
            <person name="Dahle H."/>
        </authorList>
    </citation>
    <scope>NUCLEOTIDE SEQUENCE [LARGE SCALE GENOMIC DNA]</scope>
    <source>
        <strain evidence="1 2">BAR1</strain>
    </source>
</reference>